<feature type="transmembrane region" description="Helical" evidence="2">
    <location>
        <begin position="70"/>
        <end position="91"/>
    </location>
</feature>
<name>A0A6A6JG29_WESOR</name>
<accession>A0A6A6JG29</accession>
<dbReference type="AlphaFoldDB" id="A0A6A6JG29"/>
<keyword evidence="2" id="KW-1133">Transmembrane helix</keyword>
<proteinExistence type="predicted"/>
<dbReference type="PANTHER" id="PTHR37013:SF3">
    <property type="entry name" value="INTEGRAL MEMBRANE PROTEIN (AFU_ORTHOLOGUE AFUA_1G05950)"/>
    <property type="match status" value="1"/>
</dbReference>
<gene>
    <name evidence="4" type="ORF">EI97DRAFT_379595</name>
</gene>
<dbReference type="OrthoDB" id="405906at2759"/>
<feature type="region of interest" description="Disordered" evidence="1">
    <location>
        <begin position="255"/>
        <end position="280"/>
    </location>
</feature>
<keyword evidence="2" id="KW-0812">Transmembrane</keyword>
<evidence type="ECO:0000256" key="2">
    <source>
        <dbReference type="SAM" id="Phobius"/>
    </source>
</evidence>
<keyword evidence="5" id="KW-1185">Reference proteome</keyword>
<evidence type="ECO:0000313" key="4">
    <source>
        <dbReference type="EMBL" id="KAF2275501.1"/>
    </source>
</evidence>
<dbReference type="GeneID" id="54548896"/>
<organism evidence="4 5">
    <name type="scientific">Westerdykella ornata</name>
    <dbReference type="NCBI Taxonomy" id="318751"/>
    <lineage>
        <taxon>Eukaryota</taxon>
        <taxon>Fungi</taxon>
        <taxon>Dikarya</taxon>
        <taxon>Ascomycota</taxon>
        <taxon>Pezizomycotina</taxon>
        <taxon>Dothideomycetes</taxon>
        <taxon>Pleosporomycetidae</taxon>
        <taxon>Pleosporales</taxon>
        <taxon>Sporormiaceae</taxon>
        <taxon>Westerdykella</taxon>
    </lineage>
</organism>
<dbReference type="Proteomes" id="UP000800097">
    <property type="component" value="Unassembled WGS sequence"/>
</dbReference>
<dbReference type="Pfam" id="PF24802">
    <property type="entry name" value="DUF7703"/>
    <property type="match status" value="1"/>
</dbReference>
<feature type="compositionally biased region" description="Polar residues" evidence="1">
    <location>
        <begin position="255"/>
        <end position="266"/>
    </location>
</feature>
<dbReference type="RefSeq" id="XP_033653040.1">
    <property type="nucleotide sequence ID" value="XM_033795721.1"/>
</dbReference>
<keyword evidence="2" id="KW-0472">Membrane</keyword>
<feature type="transmembrane region" description="Helical" evidence="2">
    <location>
        <begin position="36"/>
        <end position="58"/>
    </location>
</feature>
<protein>
    <recommendedName>
        <fullName evidence="3">DUF7703 domain-containing protein</fullName>
    </recommendedName>
</protein>
<sequence>MKNSLIIVSFITIAWYNVAELTVLIQVFFKRHSGWYYWALMVATYGIFIHDLGTFFKFYHITNIDILDTILAWSGWVMMVTGQSLVLYSRLHLVVHASWKRWVLVMIIVDGILMHISTGVLTFLTNVSSDPTRWKGPYSVVERIQVTVFFIQEVILSAIYIWRTSGMLRSEGPLFIAHENARGARGRKVLLHTIGINIFIICLEITLIALEFSGLYDIQTSYKGAVYSVKLKLEFSILNQLMNLVKGRLAGTSTTQSKSYANTRPTNRSHLRTGLRDNEEGLPAGAYSRMEDSVAITVTPANEIKLQDLKADAVLKTTTTEVRFEVADNDSVDSGIRGKDLRRSSSENSIIHH</sequence>
<feature type="compositionally biased region" description="Basic and acidic residues" evidence="1">
    <location>
        <begin position="336"/>
        <end position="345"/>
    </location>
</feature>
<dbReference type="EMBL" id="ML986497">
    <property type="protein sequence ID" value="KAF2275501.1"/>
    <property type="molecule type" value="Genomic_DNA"/>
</dbReference>
<feature type="domain" description="DUF7703" evidence="3">
    <location>
        <begin position="4"/>
        <end position="245"/>
    </location>
</feature>
<feature type="transmembrane region" description="Helical" evidence="2">
    <location>
        <begin position="6"/>
        <end position="29"/>
    </location>
</feature>
<reference evidence="4" key="1">
    <citation type="journal article" date="2020" name="Stud. Mycol.">
        <title>101 Dothideomycetes genomes: a test case for predicting lifestyles and emergence of pathogens.</title>
        <authorList>
            <person name="Haridas S."/>
            <person name="Albert R."/>
            <person name="Binder M."/>
            <person name="Bloem J."/>
            <person name="Labutti K."/>
            <person name="Salamov A."/>
            <person name="Andreopoulos B."/>
            <person name="Baker S."/>
            <person name="Barry K."/>
            <person name="Bills G."/>
            <person name="Bluhm B."/>
            <person name="Cannon C."/>
            <person name="Castanera R."/>
            <person name="Culley D."/>
            <person name="Daum C."/>
            <person name="Ezra D."/>
            <person name="Gonzalez J."/>
            <person name="Henrissat B."/>
            <person name="Kuo A."/>
            <person name="Liang C."/>
            <person name="Lipzen A."/>
            <person name="Lutzoni F."/>
            <person name="Magnuson J."/>
            <person name="Mondo S."/>
            <person name="Nolan M."/>
            <person name="Ohm R."/>
            <person name="Pangilinan J."/>
            <person name="Park H.-J."/>
            <person name="Ramirez L."/>
            <person name="Alfaro M."/>
            <person name="Sun H."/>
            <person name="Tritt A."/>
            <person name="Yoshinaga Y."/>
            <person name="Zwiers L.-H."/>
            <person name="Turgeon B."/>
            <person name="Goodwin S."/>
            <person name="Spatafora J."/>
            <person name="Crous P."/>
            <person name="Grigoriev I."/>
        </authorList>
    </citation>
    <scope>NUCLEOTIDE SEQUENCE</scope>
    <source>
        <strain evidence="4">CBS 379.55</strain>
    </source>
</reference>
<feature type="transmembrane region" description="Helical" evidence="2">
    <location>
        <begin position="189"/>
        <end position="210"/>
    </location>
</feature>
<evidence type="ECO:0000256" key="1">
    <source>
        <dbReference type="SAM" id="MobiDB-lite"/>
    </source>
</evidence>
<feature type="transmembrane region" description="Helical" evidence="2">
    <location>
        <begin position="103"/>
        <end position="124"/>
    </location>
</feature>
<evidence type="ECO:0000313" key="5">
    <source>
        <dbReference type="Proteomes" id="UP000800097"/>
    </source>
</evidence>
<dbReference type="InterPro" id="IPR056120">
    <property type="entry name" value="DUF7703"/>
</dbReference>
<evidence type="ECO:0000259" key="3">
    <source>
        <dbReference type="Pfam" id="PF24802"/>
    </source>
</evidence>
<dbReference type="PANTHER" id="PTHR37013">
    <property type="entry name" value="INTEGRAL MEMBRANE PROTEIN (AFU_ORTHOLOGUE AFUA_1G05950)-RELATED"/>
    <property type="match status" value="1"/>
</dbReference>
<feature type="transmembrane region" description="Helical" evidence="2">
    <location>
        <begin position="144"/>
        <end position="162"/>
    </location>
</feature>
<feature type="region of interest" description="Disordered" evidence="1">
    <location>
        <begin position="333"/>
        <end position="353"/>
    </location>
</feature>